<organism evidence="1 2">
    <name type="scientific">Pseudomonas extremaustralis</name>
    <dbReference type="NCBI Taxonomy" id="359110"/>
    <lineage>
        <taxon>Bacteria</taxon>
        <taxon>Pseudomonadati</taxon>
        <taxon>Pseudomonadota</taxon>
        <taxon>Gammaproteobacteria</taxon>
        <taxon>Pseudomonadales</taxon>
        <taxon>Pseudomonadaceae</taxon>
        <taxon>Pseudomonas</taxon>
    </lineage>
</organism>
<dbReference type="AlphaFoldDB" id="A0A5M9J2K5"/>
<dbReference type="Proteomes" id="UP000323425">
    <property type="component" value="Unassembled WGS sequence"/>
</dbReference>
<proteinExistence type="predicted"/>
<sequence length="31" mass="3629">MWQVDLMWRAGLPRVGLRSRPNKAPAFIQAY</sequence>
<reference evidence="1 2" key="1">
    <citation type="journal article" date="2018" name="Plant Biotechnol. Rep.">
        <title>Diversity and antifungal activity of endophytic bacteria associated with Panax ginseng seedlings.</title>
        <authorList>
            <person name="Park J.M."/>
            <person name="Hong C.E."/>
            <person name="Jo S.H."/>
        </authorList>
    </citation>
    <scope>NUCLEOTIDE SEQUENCE [LARGE SCALE GENOMIC DNA]</scope>
    <source>
        <strain evidence="1 2">PgKB38</strain>
    </source>
</reference>
<dbReference type="EMBL" id="VTFH01000001">
    <property type="protein sequence ID" value="KAA8563061.1"/>
    <property type="molecule type" value="Genomic_DNA"/>
</dbReference>
<evidence type="ECO:0000313" key="2">
    <source>
        <dbReference type="Proteomes" id="UP000323425"/>
    </source>
</evidence>
<evidence type="ECO:0000313" key="1">
    <source>
        <dbReference type="EMBL" id="KAA8563061.1"/>
    </source>
</evidence>
<gene>
    <name evidence="1" type="ORF">FX985_03128</name>
</gene>
<protein>
    <submittedName>
        <fullName evidence="1">Uncharacterized protein</fullName>
    </submittedName>
</protein>
<name>A0A5M9J2K5_9PSED</name>
<accession>A0A5M9J2K5</accession>
<comment type="caution">
    <text evidence="1">The sequence shown here is derived from an EMBL/GenBank/DDBJ whole genome shotgun (WGS) entry which is preliminary data.</text>
</comment>